<sequence>MSATWRAIGNTRASAWRRGSAMTTIRVRSLGSVRLLSPGLVFALLLVGVPAPLANADAVDTNFLAALKSKGINFVSAQSAIIAGHEVCDELDLGRQKTDVASDVMKNSDLDDYHAGFFVGVSVAAFCPRHSG</sequence>
<dbReference type="EMBL" id="JAOB01000093">
    <property type="protein sequence ID" value="EUA06639.1"/>
    <property type="molecule type" value="Genomic_DNA"/>
</dbReference>
<gene>
    <name evidence="2" type="ORF">I553_0366</name>
</gene>
<name>X7YHR2_MYCXE</name>
<evidence type="ECO:0000259" key="1">
    <source>
        <dbReference type="Pfam" id="PF05305"/>
    </source>
</evidence>
<proteinExistence type="predicted"/>
<comment type="caution">
    <text evidence="2">The sequence shown here is derived from an EMBL/GenBank/DDBJ whole genome shotgun (WGS) entry which is preliminary data.</text>
</comment>
<evidence type="ECO:0000313" key="2">
    <source>
        <dbReference type="EMBL" id="EUA06639.1"/>
    </source>
</evidence>
<accession>X7YHR2</accession>
<dbReference type="AlphaFoldDB" id="X7YHR2"/>
<protein>
    <recommendedName>
        <fullName evidence="1">DUF732 domain-containing protein</fullName>
    </recommendedName>
</protein>
<reference evidence="2" key="1">
    <citation type="submission" date="2014-01" db="EMBL/GenBank/DDBJ databases">
        <authorList>
            <person name="Brown-Elliot B."/>
            <person name="Wallace R."/>
            <person name="Lenaerts A."/>
            <person name="Ordway D."/>
            <person name="DeGroote M.A."/>
            <person name="Parker T."/>
            <person name="Sizemore C."/>
            <person name="Tallon L.J."/>
            <person name="Sadzewicz L.K."/>
            <person name="Sengamalay N."/>
            <person name="Fraser C.M."/>
            <person name="Hine E."/>
            <person name="Shefchek K.A."/>
            <person name="Das S.P."/>
            <person name="Tettelin H."/>
        </authorList>
    </citation>
    <scope>NUCLEOTIDE SEQUENCE [LARGE SCALE GENOMIC DNA]</scope>
    <source>
        <strain evidence="2">4042</strain>
    </source>
</reference>
<dbReference type="PATRIC" id="fig|1299334.3.peg.9954"/>
<organism evidence="2">
    <name type="scientific">Mycobacterium xenopi 4042</name>
    <dbReference type="NCBI Taxonomy" id="1299334"/>
    <lineage>
        <taxon>Bacteria</taxon>
        <taxon>Bacillati</taxon>
        <taxon>Actinomycetota</taxon>
        <taxon>Actinomycetes</taxon>
        <taxon>Mycobacteriales</taxon>
        <taxon>Mycobacteriaceae</taxon>
        <taxon>Mycobacterium</taxon>
    </lineage>
</organism>
<dbReference type="Pfam" id="PF05305">
    <property type="entry name" value="DUF732"/>
    <property type="match status" value="1"/>
</dbReference>
<dbReference type="InterPro" id="IPR007969">
    <property type="entry name" value="DUF732"/>
</dbReference>
<feature type="domain" description="DUF732" evidence="1">
    <location>
        <begin position="60"/>
        <end position="128"/>
    </location>
</feature>